<organism evidence="2 3">
    <name type="scientific">Asparagus officinalis</name>
    <name type="common">Garden asparagus</name>
    <dbReference type="NCBI Taxonomy" id="4686"/>
    <lineage>
        <taxon>Eukaryota</taxon>
        <taxon>Viridiplantae</taxon>
        <taxon>Streptophyta</taxon>
        <taxon>Embryophyta</taxon>
        <taxon>Tracheophyta</taxon>
        <taxon>Spermatophyta</taxon>
        <taxon>Magnoliopsida</taxon>
        <taxon>Liliopsida</taxon>
        <taxon>Asparagales</taxon>
        <taxon>Asparagaceae</taxon>
        <taxon>Asparagoideae</taxon>
        <taxon>Asparagus</taxon>
    </lineage>
</organism>
<proteinExistence type="predicted"/>
<dbReference type="Proteomes" id="UP000243459">
    <property type="component" value="Chromosome 6"/>
</dbReference>
<feature type="compositionally biased region" description="Gly residues" evidence="1">
    <location>
        <begin position="62"/>
        <end position="78"/>
    </location>
</feature>
<dbReference type="EMBL" id="CM007386">
    <property type="protein sequence ID" value="ONK66616.1"/>
    <property type="molecule type" value="Genomic_DNA"/>
</dbReference>
<accession>A0A5P1EL41</accession>
<gene>
    <name evidence="2" type="ORF">A4U43_C06F10200</name>
</gene>
<keyword evidence="3" id="KW-1185">Reference proteome</keyword>
<feature type="compositionally biased region" description="Low complexity" evidence="1">
    <location>
        <begin position="105"/>
        <end position="119"/>
    </location>
</feature>
<protein>
    <submittedName>
        <fullName evidence="2">Uncharacterized protein</fullName>
    </submittedName>
</protein>
<feature type="compositionally biased region" description="Low complexity" evidence="1">
    <location>
        <begin position="130"/>
        <end position="141"/>
    </location>
</feature>
<name>A0A5P1EL41_ASPOF</name>
<feature type="region of interest" description="Disordered" evidence="1">
    <location>
        <begin position="19"/>
        <end position="177"/>
    </location>
</feature>
<sequence length="254" mass="27084">MEKEVNLFYFRARGGDCRRSADGSGHIAAGWPGERRSRGRRAASRWAELAQTAAIRGDDGGRGAAGGVGLTHGRGPSPGGRRRSERQRAADQPGRSSDAGDRAGLRAARVAATGAGAPRDASAAGRRKAANGATTATFFFTPEQLRRRTGAEGQQQRGRRPPSTATSRCGAARPQPDGRCGGCGDELGYLFVAKGDLQQASGFFKIVFDEDPDNIPALLGQIRIILEVCLCFHELKLHEFYGDVEWGLPFGKSM</sequence>
<reference evidence="3" key="1">
    <citation type="journal article" date="2017" name="Nat. Commun.">
        <title>The asparagus genome sheds light on the origin and evolution of a young Y chromosome.</title>
        <authorList>
            <person name="Harkess A."/>
            <person name="Zhou J."/>
            <person name="Xu C."/>
            <person name="Bowers J.E."/>
            <person name="Van der Hulst R."/>
            <person name="Ayyampalayam S."/>
            <person name="Mercati F."/>
            <person name="Riccardi P."/>
            <person name="McKain M.R."/>
            <person name="Kakrana A."/>
            <person name="Tang H."/>
            <person name="Ray J."/>
            <person name="Groenendijk J."/>
            <person name="Arikit S."/>
            <person name="Mathioni S.M."/>
            <person name="Nakano M."/>
            <person name="Shan H."/>
            <person name="Telgmann-Rauber A."/>
            <person name="Kanno A."/>
            <person name="Yue Z."/>
            <person name="Chen H."/>
            <person name="Li W."/>
            <person name="Chen Y."/>
            <person name="Xu X."/>
            <person name="Zhang Y."/>
            <person name="Luo S."/>
            <person name="Chen H."/>
            <person name="Gao J."/>
            <person name="Mao Z."/>
            <person name="Pires J.C."/>
            <person name="Luo M."/>
            <person name="Kudrna D."/>
            <person name="Wing R.A."/>
            <person name="Meyers B.C."/>
            <person name="Yi K."/>
            <person name="Kong H."/>
            <person name="Lavrijsen P."/>
            <person name="Sunseri F."/>
            <person name="Falavigna A."/>
            <person name="Ye Y."/>
            <person name="Leebens-Mack J.H."/>
            <person name="Chen G."/>
        </authorList>
    </citation>
    <scope>NUCLEOTIDE SEQUENCE [LARGE SCALE GENOMIC DNA]</scope>
    <source>
        <strain evidence="3">cv. DH0086</strain>
    </source>
</reference>
<evidence type="ECO:0000313" key="2">
    <source>
        <dbReference type="EMBL" id="ONK66616.1"/>
    </source>
</evidence>
<evidence type="ECO:0000256" key="1">
    <source>
        <dbReference type="SAM" id="MobiDB-lite"/>
    </source>
</evidence>
<dbReference type="Gramene" id="ONK66616">
    <property type="protein sequence ID" value="ONK66616"/>
    <property type="gene ID" value="A4U43_C06F10200"/>
</dbReference>
<evidence type="ECO:0000313" key="3">
    <source>
        <dbReference type="Proteomes" id="UP000243459"/>
    </source>
</evidence>
<dbReference type="AlphaFoldDB" id="A0A5P1EL41"/>